<organism evidence="1 2">
    <name type="scientific">Funneliformis caledonium</name>
    <dbReference type="NCBI Taxonomy" id="1117310"/>
    <lineage>
        <taxon>Eukaryota</taxon>
        <taxon>Fungi</taxon>
        <taxon>Fungi incertae sedis</taxon>
        <taxon>Mucoromycota</taxon>
        <taxon>Glomeromycotina</taxon>
        <taxon>Glomeromycetes</taxon>
        <taxon>Glomerales</taxon>
        <taxon>Glomeraceae</taxon>
        <taxon>Funneliformis</taxon>
    </lineage>
</organism>
<proteinExistence type="predicted"/>
<feature type="non-terminal residue" evidence="1">
    <location>
        <position position="1"/>
    </location>
</feature>
<dbReference type="AlphaFoldDB" id="A0A9N9HT57"/>
<name>A0A9N9HT57_9GLOM</name>
<comment type="caution">
    <text evidence="1">The sequence shown here is derived from an EMBL/GenBank/DDBJ whole genome shotgun (WGS) entry which is preliminary data.</text>
</comment>
<keyword evidence="2" id="KW-1185">Reference proteome</keyword>
<evidence type="ECO:0000313" key="2">
    <source>
        <dbReference type="Proteomes" id="UP000789570"/>
    </source>
</evidence>
<gene>
    <name evidence="1" type="ORF">FCALED_LOCUS13617</name>
</gene>
<dbReference type="EMBL" id="CAJVPQ010008155">
    <property type="protein sequence ID" value="CAG8704075.1"/>
    <property type="molecule type" value="Genomic_DNA"/>
</dbReference>
<evidence type="ECO:0000313" key="1">
    <source>
        <dbReference type="EMBL" id="CAG8704075.1"/>
    </source>
</evidence>
<accession>A0A9N9HT57</accession>
<reference evidence="1" key="1">
    <citation type="submission" date="2021-06" db="EMBL/GenBank/DDBJ databases">
        <authorList>
            <person name="Kallberg Y."/>
            <person name="Tangrot J."/>
            <person name="Rosling A."/>
        </authorList>
    </citation>
    <scope>NUCLEOTIDE SEQUENCE</scope>
    <source>
        <strain evidence="1">UK204</strain>
    </source>
</reference>
<protein>
    <submittedName>
        <fullName evidence="1">13724_t:CDS:1</fullName>
    </submittedName>
</protein>
<sequence>KSWLLDRKLLQTFAIKPPIEADPIEFFKRITDNKRSAVEAFGEKYLIKNQMKSDEMEIDDEIKSDDKNSRMETDDENQIEFEDENNQMETDDNFDDKIKCQNLLKEIKDLEDINLLIDIDKKIQQLCKDNILLQTLQQKSQNKKLKHYCEIQRIRLLKSMENDPVIINYIDTTGLHFHEIQNLKGKCEEEVYNDLNNFRIQKYKKLYQECDQQYNKILNELENSDILKDFEGDGKHLKDINENFGERGKCIDEISYNNLNNKRLEKLNLLWPKNYKDFLNYLLDSSINKNELLKLIQIRGDMQIAHFKSIAEQRQKQFNELFKIIQDKINNLEDNNDCHQKVQLLKNEMESDYKIENVENYKKEIGFKFFDKITLLYNEYMDSKEYTSKDFKIENRSKFFDDIIVFKKYCKNEKIIKDLEVKMNNRLIILSCEEKFKQIIDEMSSNSKSENFIDKQGAKFYDKLNEFRKNGRCFDNDLLNRLNNFRNNKYKFLIKKEITESENIEKLTNYYKDLIKNEFNSDKELENIRENRLQILISNAMYKQSI</sequence>
<dbReference type="Proteomes" id="UP000789570">
    <property type="component" value="Unassembled WGS sequence"/>
</dbReference>